<comment type="caution">
    <text evidence="3">The sequence shown here is derived from an EMBL/GenBank/DDBJ whole genome shotgun (WGS) entry which is preliminary data.</text>
</comment>
<feature type="region of interest" description="Disordered" evidence="1">
    <location>
        <begin position="1"/>
        <end position="93"/>
    </location>
</feature>
<reference evidence="3 4" key="2">
    <citation type="journal article" date="2014" name="J. Gen. Appl. Microbiol.">
        <title>The early diverging ascomycetous budding yeast Saitoella complicata has three histone deacetylases belonging to the Clr6, Hos2, and Rpd3 lineages.</title>
        <authorList>
            <person name="Nishida H."/>
            <person name="Matsumoto T."/>
            <person name="Kondo S."/>
            <person name="Hamamoto M."/>
            <person name="Yoshikawa H."/>
        </authorList>
    </citation>
    <scope>NUCLEOTIDE SEQUENCE [LARGE SCALE GENOMIC DNA]</scope>
    <source>
        <strain evidence="3 4">NRRL Y-17804</strain>
    </source>
</reference>
<feature type="transmembrane region" description="Helical" evidence="2">
    <location>
        <begin position="470"/>
        <end position="489"/>
    </location>
</feature>
<gene>
    <name evidence="3" type="ORF">G7K_5212-t1</name>
</gene>
<reference evidence="3 4" key="3">
    <citation type="journal article" date="2015" name="Genome Announc.">
        <title>Draft Genome Sequence of the Archiascomycetous Yeast Saitoella complicata.</title>
        <authorList>
            <person name="Yamauchi K."/>
            <person name="Kondo S."/>
            <person name="Hamamoto M."/>
            <person name="Takahashi Y."/>
            <person name="Ogura Y."/>
            <person name="Hayashi T."/>
            <person name="Nishida H."/>
        </authorList>
    </citation>
    <scope>NUCLEOTIDE SEQUENCE [LARGE SCALE GENOMIC DNA]</scope>
    <source>
        <strain evidence="3 4">NRRL Y-17804</strain>
    </source>
</reference>
<feature type="compositionally biased region" description="Low complexity" evidence="1">
    <location>
        <begin position="1"/>
        <end position="19"/>
    </location>
</feature>
<organism evidence="3 4">
    <name type="scientific">Saitoella complicata (strain BCRC 22490 / CBS 7301 / JCM 7358 / NBRC 10748 / NRRL Y-17804)</name>
    <dbReference type="NCBI Taxonomy" id="698492"/>
    <lineage>
        <taxon>Eukaryota</taxon>
        <taxon>Fungi</taxon>
        <taxon>Dikarya</taxon>
        <taxon>Ascomycota</taxon>
        <taxon>Taphrinomycotina</taxon>
        <taxon>Taphrinomycotina incertae sedis</taxon>
        <taxon>Saitoella</taxon>
    </lineage>
</organism>
<evidence type="ECO:0000313" key="3">
    <source>
        <dbReference type="EMBL" id="GAO51101.1"/>
    </source>
</evidence>
<dbReference type="EMBL" id="BACD03000041">
    <property type="protein sequence ID" value="GAO51101.1"/>
    <property type="molecule type" value="Genomic_DNA"/>
</dbReference>
<feature type="compositionally biased region" description="Basic residues" evidence="1">
    <location>
        <begin position="36"/>
        <end position="48"/>
    </location>
</feature>
<sequence length="525" mass="59947">MTDGSGYSAPGSSSPSMGSTEHRSTGPRAPSSSKQSCRRSRSRHRSSKSRTGDHTSTHSCNERSRSPRRTEASDKHSCRTRDRSPHKSRSSPCCSLQVYKDASLTADIERQFGFSGDMRSDTHWKKVEDAVWDDLVDHGFTEGQADRYVQTHLMRSLEYLVGTGSKKVDQQTCHHYNAGAEPTRERPGPAVKEFALARLQCVSGFSQRLLSPHRFRSALRTPFAITAPATPQHPVHLDFQQDKTAFDCSWAGPEPTPLVVPTQVPVCIADSLYTSPRTGHRFFLLSLRQPYLLGLGFFDFSSSCFLFIAQYTDSYQTYLESTPKPPREPPTAADLKHREDIELDDHFDIASPRKVLIEALDLVEEFCLLWVMRYVSHEARKTKAQEKKMKGWCVGWELSHYRTVMLKFLNHKDRKSHWLQDFLPNVDLATNAIMMARHDDSHRNPLYSDDVVTNLGLALRFVRTWGYSNFPTFAILLLLLHYTYHILIINNSSFIQYLRLFSYCSVTSENNSLFTVPPQRCMRSY</sequence>
<dbReference type="AlphaFoldDB" id="A0A0E9NN41"/>
<evidence type="ECO:0000313" key="4">
    <source>
        <dbReference type="Proteomes" id="UP000033140"/>
    </source>
</evidence>
<reference evidence="3 4" key="1">
    <citation type="journal article" date="2011" name="J. Gen. Appl. Microbiol.">
        <title>Draft genome sequencing of the enigmatic yeast Saitoella complicata.</title>
        <authorList>
            <person name="Nishida H."/>
            <person name="Hamamoto M."/>
            <person name="Sugiyama J."/>
        </authorList>
    </citation>
    <scope>NUCLEOTIDE SEQUENCE [LARGE SCALE GENOMIC DNA]</scope>
    <source>
        <strain evidence="3 4">NRRL Y-17804</strain>
    </source>
</reference>
<protein>
    <submittedName>
        <fullName evidence="3">Uncharacterized protein</fullName>
    </submittedName>
</protein>
<evidence type="ECO:0000256" key="1">
    <source>
        <dbReference type="SAM" id="MobiDB-lite"/>
    </source>
</evidence>
<proteinExistence type="predicted"/>
<keyword evidence="4" id="KW-1185">Reference proteome</keyword>
<feature type="compositionally biased region" description="Basic and acidic residues" evidence="1">
    <location>
        <begin position="50"/>
        <end position="85"/>
    </location>
</feature>
<keyword evidence="2" id="KW-0472">Membrane</keyword>
<accession>A0A0E9NN41</accession>
<keyword evidence="2" id="KW-1133">Transmembrane helix</keyword>
<dbReference type="Proteomes" id="UP000033140">
    <property type="component" value="Unassembled WGS sequence"/>
</dbReference>
<name>A0A0E9NN41_SAICN</name>
<keyword evidence="2" id="KW-0812">Transmembrane</keyword>
<evidence type="ECO:0000256" key="2">
    <source>
        <dbReference type="SAM" id="Phobius"/>
    </source>
</evidence>